<dbReference type="NCBIfam" id="NF001939">
    <property type="entry name" value="PRK00719.1"/>
    <property type="match status" value="1"/>
</dbReference>
<reference evidence="9" key="2">
    <citation type="submission" date="2021-01" db="EMBL/GenBank/DDBJ databases">
        <authorList>
            <person name="Mieszkin S."/>
            <person name="Pouder E."/>
            <person name="Alain K."/>
        </authorList>
    </citation>
    <scope>NUCLEOTIDE SEQUENCE</scope>
    <source>
        <strain evidence="9">HW T2.11</strain>
    </source>
</reference>
<accession>A0A963YP72</accession>
<dbReference type="GO" id="GO:0046306">
    <property type="term" value="P:alkanesulfonate catabolic process"/>
    <property type="evidence" value="ECO:0007669"/>
    <property type="project" value="TreeGrafter"/>
</dbReference>
<dbReference type="InterPro" id="IPR036661">
    <property type="entry name" value="Luciferase-like_sf"/>
</dbReference>
<dbReference type="Pfam" id="PF00296">
    <property type="entry name" value="Bac_luciferase"/>
    <property type="match status" value="1"/>
</dbReference>
<evidence type="ECO:0000256" key="2">
    <source>
        <dbReference type="ARBA" id="ARBA00012113"/>
    </source>
</evidence>
<dbReference type="RefSeq" id="WP_227319480.1">
    <property type="nucleotide sequence ID" value="NZ_JAESVB010000001.1"/>
</dbReference>
<organism evidence="9 10">
    <name type="scientific">Acidisoma silvae</name>
    <dbReference type="NCBI Taxonomy" id="2802396"/>
    <lineage>
        <taxon>Bacteria</taxon>
        <taxon>Pseudomonadati</taxon>
        <taxon>Pseudomonadota</taxon>
        <taxon>Alphaproteobacteria</taxon>
        <taxon>Acetobacterales</taxon>
        <taxon>Acidocellaceae</taxon>
        <taxon>Acidisoma</taxon>
    </lineage>
</organism>
<dbReference type="SUPFAM" id="SSF51679">
    <property type="entry name" value="Bacterial luciferase-like"/>
    <property type="match status" value="1"/>
</dbReference>
<keyword evidence="3 7" id="KW-0285">Flavoprotein</keyword>
<proteinExistence type="inferred from homology"/>
<keyword evidence="10" id="KW-1185">Reference proteome</keyword>
<comment type="catalytic activity">
    <reaction evidence="7">
        <text>an alkanesulfonate + FMNH2 + O2 = an aldehyde + FMN + sulfite + H2O + 2 H(+)</text>
        <dbReference type="Rhea" id="RHEA:23064"/>
        <dbReference type="ChEBI" id="CHEBI:15377"/>
        <dbReference type="ChEBI" id="CHEBI:15378"/>
        <dbReference type="ChEBI" id="CHEBI:15379"/>
        <dbReference type="ChEBI" id="CHEBI:17359"/>
        <dbReference type="ChEBI" id="CHEBI:17478"/>
        <dbReference type="ChEBI" id="CHEBI:57618"/>
        <dbReference type="ChEBI" id="CHEBI:58210"/>
        <dbReference type="ChEBI" id="CHEBI:134249"/>
        <dbReference type="EC" id="1.14.14.5"/>
    </reaction>
</comment>
<evidence type="ECO:0000256" key="6">
    <source>
        <dbReference type="ARBA" id="ARBA00023033"/>
    </source>
</evidence>
<dbReference type="Proteomes" id="UP000708298">
    <property type="component" value="Unassembled WGS sequence"/>
</dbReference>
<dbReference type="GO" id="GO:0008726">
    <property type="term" value="F:alkanesulfonate monooxygenase activity"/>
    <property type="evidence" value="ECO:0007669"/>
    <property type="project" value="UniProtKB-UniRule"/>
</dbReference>
<protein>
    <recommendedName>
        <fullName evidence="2 7">Alkanesulfonate monooxygenase</fullName>
        <ecNumber evidence="2 7">1.14.14.5</ecNumber>
    </recommendedName>
    <alternativeName>
        <fullName evidence="7">FMNH2-dependent aliphatic sulfonate monooxygenase</fullName>
    </alternativeName>
</protein>
<sequence length="400" mass="43296">MTSKGAISSGAPPATETDVLWFLPTHGDGRYLASDIGARHVTIKYLSQIARAADELGYFGVLLPTGRSCEDSWVVASSMIPLTERLRFLVAVRPGLSEPSMTARMAATLDRLSGGRLLINVVAGGDPSELKGDGVWLDHTARYEATEEYLTVWRRMLAGETFDFTGKHIKVEGAKLLFPPVQAPHPPLYFGGSSGPGQAVAAKHADVYLTWGEPPAEVAAKIADAREAAAREGRTMSFGIRLHVVVRETEEEAWAAADDLIRYVDDHKVETAQKAFARFDSVGQRRMQDLVKGRRREDLIISPNLWAGVGLVRGGAGTALVGNPQQVADRMKEYMALGIDRFILSGYPHLEECYRFAELVFPLLPLKKTTGTDLAAARNAGPFGEVIANVAAPSRLAAAS</sequence>
<comment type="caution">
    <text evidence="9">The sequence shown here is derived from an EMBL/GenBank/DDBJ whole genome shotgun (WGS) entry which is preliminary data.</text>
</comment>
<name>A0A963YP72_9PROT</name>
<feature type="domain" description="Luciferase-like" evidence="8">
    <location>
        <begin position="18"/>
        <end position="341"/>
    </location>
</feature>
<dbReference type="PANTHER" id="PTHR42847">
    <property type="entry name" value="ALKANESULFONATE MONOOXYGENASE"/>
    <property type="match status" value="1"/>
</dbReference>
<evidence type="ECO:0000313" key="9">
    <source>
        <dbReference type="EMBL" id="MCB8873800.1"/>
    </source>
</evidence>
<gene>
    <name evidence="7 9" type="primary">ssuD</name>
    <name evidence="9" type="ORF">ASILVAE211_01305</name>
</gene>
<reference evidence="9" key="1">
    <citation type="journal article" date="2021" name="Microorganisms">
        <title>Acidisoma silvae sp. nov. and Acidisomacellulosilytica sp. nov., Two Acidophilic Bacteria Isolated from Decaying Wood, Hydrolyzing Cellulose and Producing Poly-3-hydroxybutyrate.</title>
        <authorList>
            <person name="Mieszkin S."/>
            <person name="Pouder E."/>
            <person name="Uroz S."/>
            <person name="Simon-Colin C."/>
            <person name="Alain K."/>
        </authorList>
    </citation>
    <scope>NUCLEOTIDE SEQUENCE</scope>
    <source>
        <strain evidence="9">HW T2.11</strain>
    </source>
</reference>
<dbReference type="AlphaFoldDB" id="A0A963YP72"/>
<dbReference type="EC" id="1.14.14.5" evidence="2 7"/>
<dbReference type="InterPro" id="IPR019911">
    <property type="entry name" value="Alkanesulphonate_mOase_FMN-dep"/>
</dbReference>
<dbReference type="InterPro" id="IPR011251">
    <property type="entry name" value="Luciferase-like_dom"/>
</dbReference>
<keyword evidence="5 7" id="KW-0560">Oxidoreductase</keyword>
<evidence type="ECO:0000313" key="10">
    <source>
        <dbReference type="Proteomes" id="UP000708298"/>
    </source>
</evidence>
<evidence type="ECO:0000259" key="8">
    <source>
        <dbReference type="Pfam" id="PF00296"/>
    </source>
</evidence>
<dbReference type="InterPro" id="IPR050172">
    <property type="entry name" value="SsuD_RutA_monooxygenase"/>
</dbReference>
<evidence type="ECO:0000256" key="5">
    <source>
        <dbReference type="ARBA" id="ARBA00023002"/>
    </source>
</evidence>
<evidence type="ECO:0000256" key="3">
    <source>
        <dbReference type="ARBA" id="ARBA00022630"/>
    </source>
</evidence>
<dbReference type="CDD" id="cd01094">
    <property type="entry name" value="Alkanesulfonate_monoxygenase"/>
    <property type="match status" value="1"/>
</dbReference>
<dbReference type="NCBIfam" id="TIGR03565">
    <property type="entry name" value="alk_sulf_monoox"/>
    <property type="match status" value="1"/>
</dbReference>
<dbReference type="EMBL" id="JAESVB010000001">
    <property type="protein sequence ID" value="MCB8873800.1"/>
    <property type="molecule type" value="Genomic_DNA"/>
</dbReference>
<evidence type="ECO:0000256" key="4">
    <source>
        <dbReference type="ARBA" id="ARBA00022643"/>
    </source>
</evidence>
<evidence type="ECO:0000256" key="1">
    <source>
        <dbReference type="ARBA" id="ARBA00007044"/>
    </source>
</evidence>
<comment type="function">
    <text evidence="7">Catalyzes the desulfonation of aliphatic sulfonates.</text>
</comment>
<comment type="similarity">
    <text evidence="1 7">Belongs to the SsuD family.</text>
</comment>
<keyword evidence="6 7" id="KW-0503">Monooxygenase</keyword>
<dbReference type="HAMAP" id="MF_01229">
    <property type="entry name" value="Alkanesulf_monooxygen"/>
    <property type="match status" value="1"/>
</dbReference>
<keyword evidence="4 7" id="KW-0288">FMN</keyword>
<dbReference type="Gene3D" id="3.20.20.30">
    <property type="entry name" value="Luciferase-like domain"/>
    <property type="match status" value="1"/>
</dbReference>
<dbReference type="PANTHER" id="PTHR42847:SF4">
    <property type="entry name" value="ALKANESULFONATE MONOOXYGENASE-RELATED"/>
    <property type="match status" value="1"/>
</dbReference>
<evidence type="ECO:0000256" key="7">
    <source>
        <dbReference type="HAMAP-Rule" id="MF_01229"/>
    </source>
</evidence>